<keyword evidence="1" id="KW-0472">Membrane</keyword>
<keyword evidence="1" id="KW-0812">Transmembrane</keyword>
<keyword evidence="3" id="KW-1185">Reference proteome</keyword>
<comment type="caution">
    <text evidence="2">The sequence shown here is derived from an EMBL/GenBank/DDBJ whole genome shotgun (WGS) entry which is preliminary data.</text>
</comment>
<sequence>MKKGWLYVIALLVLIIGAIGMYNLKMYTIERAVLNHLITEENIPEDRIIMTEGFIANLPGERNWMVVVKLKEEEKTYYFYKDKNDQVILESYVLYGYESVYPDGM</sequence>
<keyword evidence="1" id="KW-1133">Transmembrane helix</keyword>
<name>A0ABT8N323_9BACL</name>
<dbReference type="EMBL" id="JAUJWV010000001">
    <property type="protein sequence ID" value="MDN7242294.1"/>
    <property type="molecule type" value="Genomic_DNA"/>
</dbReference>
<dbReference type="RefSeq" id="WP_301723806.1">
    <property type="nucleotide sequence ID" value="NZ_JAUJWV010000001.1"/>
</dbReference>
<protein>
    <recommendedName>
        <fullName evidence="4">DUF3139 domain-containing protein</fullName>
    </recommendedName>
</protein>
<organism evidence="2 3">
    <name type="scientific">Planococcus shixiaomingii</name>
    <dbReference type="NCBI Taxonomy" id="3058393"/>
    <lineage>
        <taxon>Bacteria</taxon>
        <taxon>Bacillati</taxon>
        <taxon>Bacillota</taxon>
        <taxon>Bacilli</taxon>
        <taxon>Bacillales</taxon>
        <taxon>Caryophanaceae</taxon>
        <taxon>Planococcus</taxon>
    </lineage>
</organism>
<feature type="transmembrane region" description="Helical" evidence="1">
    <location>
        <begin position="6"/>
        <end position="24"/>
    </location>
</feature>
<evidence type="ECO:0000313" key="3">
    <source>
        <dbReference type="Proteomes" id="UP001172055"/>
    </source>
</evidence>
<dbReference type="Proteomes" id="UP001172055">
    <property type="component" value="Unassembled WGS sequence"/>
</dbReference>
<reference evidence="2 3" key="1">
    <citation type="submission" date="2023-06" db="EMBL/GenBank/DDBJ databases">
        <title>Novel species in genus Planococcus.</title>
        <authorList>
            <person name="Ning S."/>
        </authorList>
    </citation>
    <scope>NUCLEOTIDE SEQUENCE [LARGE SCALE GENOMIC DNA]</scope>
    <source>
        <strain evidence="2 3">N028</strain>
    </source>
</reference>
<evidence type="ECO:0000256" key="1">
    <source>
        <dbReference type="SAM" id="Phobius"/>
    </source>
</evidence>
<evidence type="ECO:0008006" key="4">
    <source>
        <dbReference type="Google" id="ProtNLM"/>
    </source>
</evidence>
<gene>
    <name evidence="2" type="ORF">QWY14_10815</name>
</gene>
<evidence type="ECO:0000313" key="2">
    <source>
        <dbReference type="EMBL" id="MDN7242294.1"/>
    </source>
</evidence>
<accession>A0ABT8N323</accession>
<proteinExistence type="predicted"/>